<dbReference type="EMBL" id="FXXP01000002">
    <property type="protein sequence ID" value="SMX29112.1"/>
    <property type="molecule type" value="Genomic_DNA"/>
</dbReference>
<keyword evidence="3" id="KW-1185">Reference proteome</keyword>
<reference evidence="3" key="1">
    <citation type="submission" date="2017-05" db="EMBL/GenBank/DDBJ databases">
        <authorList>
            <person name="Rodrigo-Torres L."/>
            <person name="Arahal R. D."/>
            <person name="Lucena T."/>
        </authorList>
    </citation>
    <scope>NUCLEOTIDE SEQUENCE [LARGE SCALE GENOMIC DNA]</scope>
    <source>
        <strain evidence="3">CECT 8649</strain>
    </source>
</reference>
<keyword evidence="1" id="KW-0812">Transmembrane</keyword>
<keyword evidence="1" id="KW-1133">Transmembrane helix</keyword>
<organism evidence="2 3">
    <name type="scientific">Pelagimonas phthalicica</name>
    <dbReference type="NCBI Taxonomy" id="1037362"/>
    <lineage>
        <taxon>Bacteria</taxon>
        <taxon>Pseudomonadati</taxon>
        <taxon>Pseudomonadota</taxon>
        <taxon>Alphaproteobacteria</taxon>
        <taxon>Rhodobacterales</taxon>
        <taxon>Roseobacteraceae</taxon>
        <taxon>Pelagimonas</taxon>
    </lineage>
</organism>
<evidence type="ECO:0000256" key="1">
    <source>
        <dbReference type="SAM" id="Phobius"/>
    </source>
</evidence>
<name>A0A238JGP5_9RHOB</name>
<dbReference type="Proteomes" id="UP000225972">
    <property type="component" value="Unassembled WGS sequence"/>
</dbReference>
<evidence type="ECO:0000313" key="2">
    <source>
        <dbReference type="EMBL" id="SMX29112.1"/>
    </source>
</evidence>
<keyword evidence="1" id="KW-0472">Membrane</keyword>
<dbReference type="RefSeq" id="WP_166652767.1">
    <property type="nucleotide sequence ID" value="NZ_FXXP01000002.1"/>
</dbReference>
<evidence type="ECO:0000313" key="3">
    <source>
        <dbReference type="Proteomes" id="UP000225972"/>
    </source>
</evidence>
<sequence length="45" mass="4819">MASARSGHQTETSKARCLTEFSVVLLSVGALAFAGLLWLAILWVL</sequence>
<accession>A0A238JGP5</accession>
<feature type="transmembrane region" description="Helical" evidence="1">
    <location>
        <begin position="21"/>
        <end position="44"/>
    </location>
</feature>
<protein>
    <submittedName>
        <fullName evidence="2">Uncharacterized protein</fullName>
    </submittedName>
</protein>
<gene>
    <name evidence="2" type="ORF">TRP8649_03243</name>
</gene>
<dbReference type="AlphaFoldDB" id="A0A238JGP5"/>
<proteinExistence type="predicted"/>